<feature type="region of interest" description="Disordered" evidence="1">
    <location>
        <begin position="79"/>
        <end position="102"/>
    </location>
</feature>
<organism evidence="3 4">
    <name type="scientific">Halopseudomonas phragmitis</name>
    <dbReference type="NCBI Taxonomy" id="1931241"/>
    <lineage>
        <taxon>Bacteria</taxon>
        <taxon>Pseudomonadati</taxon>
        <taxon>Pseudomonadota</taxon>
        <taxon>Gammaproteobacteria</taxon>
        <taxon>Pseudomonadales</taxon>
        <taxon>Pseudomonadaceae</taxon>
        <taxon>Halopseudomonas</taxon>
    </lineage>
</organism>
<name>A0A1V0B1G5_9GAMM</name>
<keyword evidence="4" id="KW-1185">Reference proteome</keyword>
<protein>
    <recommendedName>
        <fullName evidence="5">DUF4148 domain-containing protein</fullName>
    </recommendedName>
</protein>
<keyword evidence="2" id="KW-0732">Signal</keyword>
<feature type="signal peptide" evidence="2">
    <location>
        <begin position="1"/>
        <end position="26"/>
    </location>
</feature>
<dbReference type="Proteomes" id="UP000243488">
    <property type="component" value="Chromosome"/>
</dbReference>
<dbReference type="EMBL" id="CP020100">
    <property type="protein sequence ID" value="AQZ93787.1"/>
    <property type="molecule type" value="Genomic_DNA"/>
</dbReference>
<proteinExistence type="predicted"/>
<reference evidence="3 4" key="1">
    <citation type="submission" date="2017-03" db="EMBL/GenBank/DDBJ databases">
        <title>Complete genome sequence of the novel DNRA strain Pseudomonas sp. S-6-2 isolated from Chinese polluted river sediment. Journal of Biotechnology.</title>
        <authorList>
            <person name="Li J."/>
            <person name="Xiang F."/>
            <person name="Wang L."/>
            <person name="Xi L."/>
            <person name="Liu J."/>
        </authorList>
    </citation>
    <scope>NUCLEOTIDE SEQUENCE [LARGE SCALE GENOMIC DNA]</scope>
    <source>
        <strain evidence="3 4">S-6-2</strain>
    </source>
</reference>
<evidence type="ECO:0000256" key="2">
    <source>
        <dbReference type="SAM" id="SignalP"/>
    </source>
</evidence>
<evidence type="ECO:0008006" key="5">
    <source>
        <dbReference type="Google" id="ProtNLM"/>
    </source>
</evidence>
<dbReference type="AlphaFoldDB" id="A0A1V0B1G5"/>
<evidence type="ECO:0000313" key="3">
    <source>
        <dbReference type="EMBL" id="AQZ93787.1"/>
    </source>
</evidence>
<dbReference type="KEGG" id="ppha:BVH74_03020"/>
<evidence type="ECO:0000256" key="1">
    <source>
        <dbReference type="SAM" id="MobiDB-lite"/>
    </source>
</evidence>
<feature type="chain" id="PRO_5012188847" description="DUF4148 domain-containing protein" evidence="2">
    <location>
        <begin position="27"/>
        <end position="102"/>
    </location>
</feature>
<sequence>MFTRYLLTTALGCGGFVLSAQSLAQAEPWADISVPVQNYHSPLGQYHGWKPQAPGDWRQANDEVGRIGGWQSYAAEVWEASQSQSEDAAAPAPHPSHQHHAH</sequence>
<accession>A0A1V0B1G5</accession>
<dbReference type="STRING" id="1931241.BVH74_03020"/>
<gene>
    <name evidence="3" type="ORF">BVH74_03020</name>
</gene>
<evidence type="ECO:0000313" key="4">
    <source>
        <dbReference type="Proteomes" id="UP000243488"/>
    </source>
</evidence>
<feature type="compositionally biased region" description="Low complexity" evidence="1">
    <location>
        <begin position="79"/>
        <end position="91"/>
    </location>
</feature>